<dbReference type="EMBL" id="BTGU01002040">
    <property type="protein sequence ID" value="GMN33151.1"/>
    <property type="molecule type" value="Genomic_DNA"/>
</dbReference>
<protein>
    <submittedName>
        <fullName evidence="2">Uncharacterized protein</fullName>
    </submittedName>
</protein>
<dbReference type="AlphaFoldDB" id="A0AA88CSA8"/>
<dbReference type="Proteomes" id="UP001187192">
    <property type="component" value="Unassembled WGS sequence"/>
</dbReference>
<comment type="caution">
    <text evidence="2">The sequence shown here is derived from an EMBL/GenBank/DDBJ whole genome shotgun (WGS) entry which is preliminary data.</text>
</comment>
<proteinExistence type="predicted"/>
<gene>
    <name evidence="2" type="ORF">TIFTF001_041805</name>
    <name evidence="3" type="ORF">TIFTF001_041807</name>
    <name evidence="4" type="ORF">TIFTF001_041841</name>
    <name evidence="5" type="ORF">TIFTF001_041844</name>
</gene>
<dbReference type="EMBL" id="BTGU01002020">
    <property type="protein sequence ID" value="GMN32888.1"/>
    <property type="molecule type" value="Genomic_DNA"/>
</dbReference>
<evidence type="ECO:0000313" key="3">
    <source>
        <dbReference type="EMBL" id="GMN32898.1"/>
    </source>
</evidence>
<feature type="region of interest" description="Disordered" evidence="1">
    <location>
        <begin position="23"/>
        <end position="72"/>
    </location>
</feature>
<evidence type="ECO:0000256" key="1">
    <source>
        <dbReference type="SAM" id="MobiDB-lite"/>
    </source>
</evidence>
<evidence type="ECO:0000313" key="5">
    <source>
        <dbReference type="EMBL" id="GMN33151.1"/>
    </source>
</evidence>
<feature type="compositionally biased region" description="Basic and acidic residues" evidence="1">
    <location>
        <begin position="61"/>
        <end position="72"/>
    </location>
</feature>
<reference evidence="2" key="1">
    <citation type="submission" date="2023-07" db="EMBL/GenBank/DDBJ databases">
        <title>draft genome sequence of fig (Ficus carica).</title>
        <authorList>
            <person name="Takahashi T."/>
            <person name="Nishimura K."/>
        </authorList>
    </citation>
    <scope>NUCLEOTIDE SEQUENCE</scope>
</reference>
<sequence>MVSTSKIKGADFNNNEVRKYRYREGCRIGTTKKPVTQQHKRPLRPGQSKGPGNVGNVEIMKGTEHVPLRNMA</sequence>
<evidence type="ECO:0000313" key="2">
    <source>
        <dbReference type="EMBL" id="GMN32888.1"/>
    </source>
</evidence>
<accession>A0AA88CSA8</accession>
<keyword evidence="6" id="KW-1185">Reference proteome</keyword>
<organism evidence="2 6">
    <name type="scientific">Ficus carica</name>
    <name type="common">Common fig</name>
    <dbReference type="NCBI Taxonomy" id="3494"/>
    <lineage>
        <taxon>Eukaryota</taxon>
        <taxon>Viridiplantae</taxon>
        <taxon>Streptophyta</taxon>
        <taxon>Embryophyta</taxon>
        <taxon>Tracheophyta</taxon>
        <taxon>Spermatophyta</taxon>
        <taxon>Magnoliopsida</taxon>
        <taxon>eudicotyledons</taxon>
        <taxon>Gunneridae</taxon>
        <taxon>Pentapetalae</taxon>
        <taxon>rosids</taxon>
        <taxon>fabids</taxon>
        <taxon>Rosales</taxon>
        <taxon>Moraceae</taxon>
        <taxon>Ficeae</taxon>
        <taxon>Ficus</taxon>
    </lineage>
</organism>
<evidence type="ECO:0000313" key="6">
    <source>
        <dbReference type="Proteomes" id="UP001187192"/>
    </source>
</evidence>
<dbReference type="EMBL" id="BTGU01002021">
    <property type="protein sequence ID" value="GMN32898.1"/>
    <property type="molecule type" value="Genomic_DNA"/>
</dbReference>
<evidence type="ECO:0000313" key="4">
    <source>
        <dbReference type="EMBL" id="GMN33141.1"/>
    </source>
</evidence>
<dbReference type="EMBL" id="BTGU01002039">
    <property type="protein sequence ID" value="GMN33141.1"/>
    <property type="molecule type" value="Genomic_DNA"/>
</dbReference>
<name>A0AA88CSA8_FICCA</name>